<evidence type="ECO:0000313" key="3">
    <source>
        <dbReference type="Proteomes" id="UP000182761"/>
    </source>
</evidence>
<dbReference type="STRING" id="1586267.GCA_001418685_01319"/>
<dbReference type="AlphaFoldDB" id="A0A0X3AQ29"/>
<dbReference type="EMBL" id="FCOR01000007">
    <property type="protein sequence ID" value="CVK16466.1"/>
    <property type="molecule type" value="Genomic_DNA"/>
</dbReference>
<dbReference type="InterPro" id="IPR045659">
    <property type="entry name" value="LptD_2"/>
</dbReference>
<sequence>MINSSFKYNILYLFFLIFNILLAQEKRVKTLSDTVKISSDTLSVSKEKLENIVDTKGDEIRNIFSKKLTYLIHNAQVSYQDMTIKADYIVMDWNTGDILARGKVDSLGQIIDNIRFIQGGKEYEYTEAQFNMNTKQGMAFNIRTEEDEMAIIAKKAKRMNDQEYYMRNGFMTTDEYFKAKKDSVPDYALSTGKMKVITGNNQKTIIAGPTTMYIEQVPTPFILPFLYLPSTGSNRQAGILIGTFGERQAKGFYLERWGIYVPIGEYLDWESRFGFYTKGSWMIDNRIRYLNRYKYSGNLNLIYEKNINSTKGLDDYSEIENYRITWSHLQDAKANPNLSFNATVNFMSQNYYNNSIYNQNALHGNVNNNQTSSSISLVKRFNNNPLTISLNTSASQNISTGDVTMVLPNLTVTMPQIYPFKPKSGPKKTIWHNIYMDYKMNLQNSLNTSTDDMFTSKMFKNSKNGMKNSTSFGTTSTLFNYFQLGINGNYREIWTTKSIRKDYNSITDKVETNNKDGFKTFRTFDGSLNLTTTLYGIANFKKGSMIQAIRHMISPTISYSFMPDFSKDSWGYYGTYTDKDGKKIKYSYFEGNIMGNPSNYENSAINLSLANNLEMKVRNKKEVSGFKKIKIFESLNINTSYNFAADSLKWSPINASGSSSLFNSNLRINYAMRINPYKIVFDTPQSTVGHAIDKFGYFTIASYTMGLNFSLDESLLGEKKVTQYKKRGTVRYEKYYFDDENYAHFDMPWKLDVGLNYASTKEYNRNTQVSATVNLTGEISPSPYWKINASTNYDLESKEFGYTRLGFMRDLRSFNINFNWVPISSSYNKTWSFYIGVKAAILKDAVKYEAKNFNDHASF</sequence>
<reference evidence="2 3" key="1">
    <citation type="submission" date="2016-01" db="EMBL/GenBank/DDBJ databases">
        <authorList>
            <person name="McClelland M."/>
            <person name="Jain A."/>
            <person name="Saraogi P."/>
            <person name="Mendelson R."/>
            <person name="Westerman R."/>
            <person name="SanMiguel P."/>
            <person name="Csonka L."/>
        </authorList>
    </citation>
    <scope>NUCLEOTIDE SEQUENCE [LARGE SCALE GENOMIC DNA]</scope>
    <source>
        <strain evidence="2 3">R-53146</strain>
    </source>
</reference>
<protein>
    <recommendedName>
        <fullName evidence="1">LPS-assembly protein LptD central domain-containing protein</fullName>
    </recommendedName>
</protein>
<dbReference type="InterPro" id="IPR050218">
    <property type="entry name" value="LptD"/>
</dbReference>
<dbReference type="PANTHER" id="PTHR30189:SF1">
    <property type="entry name" value="LPS-ASSEMBLY PROTEIN LPTD"/>
    <property type="match status" value="1"/>
</dbReference>
<dbReference type="GO" id="GO:1990351">
    <property type="term" value="C:transporter complex"/>
    <property type="evidence" value="ECO:0007669"/>
    <property type="project" value="TreeGrafter"/>
</dbReference>
<dbReference type="Pfam" id="PF19838">
    <property type="entry name" value="LptD_2"/>
    <property type="match status" value="1"/>
</dbReference>
<dbReference type="Proteomes" id="UP000182761">
    <property type="component" value="Unassembled WGS sequence"/>
</dbReference>
<name>A0A0X3AQ29_9FLAO</name>
<feature type="domain" description="LPS-assembly protein LptD central" evidence="1">
    <location>
        <begin position="205"/>
        <end position="677"/>
    </location>
</feature>
<keyword evidence="3" id="KW-1185">Reference proteome</keyword>
<gene>
    <name evidence="2" type="ORF">Ga0061079_10768</name>
</gene>
<proteinExistence type="predicted"/>
<dbReference type="GO" id="GO:0009279">
    <property type="term" value="C:cell outer membrane"/>
    <property type="evidence" value="ECO:0007669"/>
    <property type="project" value="TreeGrafter"/>
</dbReference>
<dbReference type="PANTHER" id="PTHR30189">
    <property type="entry name" value="LPS-ASSEMBLY PROTEIN"/>
    <property type="match status" value="1"/>
</dbReference>
<organism evidence="2 3">
    <name type="scientific">Apibacter mensalis</name>
    <dbReference type="NCBI Taxonomy" id="1586267"/>
    <lineage>
        <taxon>Bacteria</taxon>
        <taxon>Pseudomonadati</taxon>
        <taxon>Bacteroidota</taxon>
        <taxon>Flavobacteriia</taxon>
        <taxon>Flavobacteriales</taxon>
        <taxon>Weeksellaceae</taxon>
        <taxon>Apibacter</taxon>
    </lineage>
</organism>
<evidence type="ECO:0000313" key="2">
    <source>
        <dbReference type="EMBL" id="CVK16466.1"/>
    </source>
</evidence>
<evidence type="ECO:0000259" key="1">
    <source>
        <dbReference type="Pfam" id="PF19838"/>
    </source>
</evidence>
<accession>A0A0X3AQ29</accession>